<evidence type="ECO:0000313" key="1">
    <source>
        <dbReference type="EMBL" id="ESN89974.1"/>
    </source>
</evidence>
<keyword evidence="3" id="KW-1185">Reference proteome</keyword>
<dbReference type="CTD" id="20208816"/>
<dbReference type="InParanoid" id="T1FJ17"/>
<reference evidence="3" key="1">
    <citation type="submission" date="2012-12" db="EMBL/GenBank/DDBJ databases">
        <authorList>
            <person name="Hellsten U."/>
            <person name="Grimwood J."/>
            <person name="Chapman J.A."/>
            <person name="Shapiro H."/>
            <person name="Aerts A."/>
            <person name="Otillar R.P."/>
            <person name="Terry A.Y."/>
            <person name="Boore J.L."/>
            <person name="Simakov O."/>
            <person name="Marletaz F."/>
            <person name="Cho S.-J."/>
            <person name="Edsinger-Gonzales E."/>
            <person name="Havlak P."/>
            <person name="Kuo D.-H."/>
            <person name="Larsson T."/>
            <person name="Lv J."/>
            <person name="Arendt D."/>
            <person name="Savage R."/>
            <person name="Osoegawa K."/>
            <person name="de Jong P."/>
            <person name="Lindberg D.R."/>
            <person name="Seaver E.C."/>
            <person name="Weisblat D.A."/>
            <person name="Putnam N.H."/>
            <person name="Grigoriev I.V."/>
            <person name="Rokhsar D.S."/>
        </authorList>
    </citation>
    <scope>NUCLEOTIDE SEQUENCE</scope>
</reference>
<reference evidence="1 3" key="2">
    <citation type="journal article" date="2013" name="Nature">
        <title>Insights into bilaterian evolution from three spiralian genomes.</title>
        <authorList>
            <person name="Simakov O."/>
            <person name="Marletaz F."/>
            <person name="Cho S.J."/>
            <person name="Edsinger-Gonzales E."/>
            <person name="Havlak P."/>
            <person name="Hellsten U."/>
            <person name="Kuo D.H."/>
            <person name="Larsson T."/>
            <person name="Lv J."/>
            <person name="Arendt D."/>
            <person name="Savage R."/>
            <person name="Osoegawa K."/>
            <person name="de Jong P."/>
            <person name="Grimwood J."/>
            <person name="Chapman J.A."/>
            <person name="Shapiro H."/>
            <person name="Aerts A."/>
            <person name="Otillar R.P."/>
            <person name="Terry A.Y."/>
            <person name="Boore J.L."/>
            <person name="Grigoriev I.V."/>
            <person name="Lindberg D.R."/>
            <person name="Seaver E.C."/>
            <person name="Weisblat D.A."/>
            <person name="Putnam N.H."/>
            <person name="Rokhsar D.S."/>
        </authorList>
    </citation>
    <scope>NUCLEOTIDE SEQUENCE</scope>
</reference>
<dbReference type="HOGENOM" id="CLU_1268157_0_0_1"/>
<dbReference type="EMBL" id="AMQM01008510">
    <property type="status" value="NOT_ANNOTATED_CDS"/>
    <property type="molecule type" value="Genomic_DNA"/>
</dbReference>
<dbReference type="OrthoDB" id="6142108at2759"/>
<protein>
    <submittedName>
        <fullName evidence="1 2">Uncharacterized protein</fullName>
    </submittedName>
</protein>
<sequence length="218" mass="24175">MPLKKVLYLRIQIQTAAAETSLPLYLATPNTWNALKSQAPHTVKALPEASFMNSTLIKFNSSSSPEKPSLTYELCDYAFVSSVSFRVSNVKLSSVVVNDEAFVGSVGNGNWKHWQKSVETLAEIGRKIGGNRRKNCRESVEKLSGIGGKIGGNRLISDYQKYNLYLPDMMAYAAQVWDCVPAQRLSLGFGLEDRQMDALVSHCPTVDGMLGIQCWEEF</sequence>
<evidence type="ECO:0000313" key="2">
    <source>
        <dbReference type="EnsemblMetazoa" id="HelroP182984"/>
    </source>
</evidence>
<accession>T1FJ17</accession>
<evidence type="ECO:0000313" key="3">
    <source>
        <dbReference type="Proteomes" id="UP000015101"/>
    </source>
</evidence>
<dbReference type="Proteomes" id="UP000015101">
    <property type="component" value="Unassembled WGS sequence"/>
</dbReference>
<dbReference type="GeneID" id="20208816"/>
<dbReference type="EMBL" id="AMQM01008511">
    <property type="status" value="NOT_ANNOTATED_CDS"/>
    <property type="molecule type" value="Genomic_DNA"/>
</dbReference>
<organism evidence="2 3">
    <name type="scientific">Helobdella robusta</name>
    <name type="common">Californian leech</name>
    <dbReference type="NCBI Taxonomy" id="6412"/>
    <lineage>
        <taxon>Eukaryota</taxon>
        <taxon>Metazoa</taxon>
        <taxon>Spiralia</taxon>
        <taxon>Lophotrochozoa</taxon>
        <taxon>Annelida</taxon>
        <taxon>Clitellata</taxon>
        <taxon>Hirudinea</taxon>
        <taxon>Rhynchobdellida</taxon>
        <taxon>Glossiphoniidae</taxon>
        <taxon>Helobdella</taxon>
    </lineage>
</organism>
<dbReference type="AlphaFoldDB" id="T1FJ17"/>
<gene>
    <name evidence="2" type="primary">20208816</name>
    <name evidence="1" type="ORF">HELRODRAFT_182984</name>
</gene>
<dbReference type="RefSeq" id="XP_009031950.1">
    <property type="nucleotide sequence ID" value="XM_009033702.1"/>
</dbReference>
<proteinExistence type="predicted"/>
<dbReference type="EnsemblMetazoa" id="HelroT182984">
    <property type="protein sequence ID" value="HelroP182984"/>
    <property type="gene ID" value="HelroG182984"/>
</dbReference>
<name>T1FJ17_HELRO</name>
<dbReference type="EMBL" id="AMQM01008509">
    <property type="status" value="NOT_ANNOTATED_CDS"/>
    <property type="molecule type" value="Genomic_DNA"/>
</dbReference>
<reference evidence="2" key="3">
    <citation type="submission" date="2015-06" db="UniProtKB">
        <authorList>
            <consortium name="EnsemblMetazoa"/>
        </authorList>
    </citation>
    <scope>IDENTIFICATION</scope>
</reference>
<dbReference type="EMBL" id="KB097788">
    <property type="protein sequence ID" value="ESN89974.1"/>
    <property type="molecule type" value="Genomic_DNA"/>
</dbReference>
<dbReference type="KEGG" id="hro:HELRODRAFT_182984"/>